<dbReference type="EMBL" id="CADEBC010000063">
    <property type="protein sequence ID" value="CAB3221314.1"/>
    <property type="molecule type" value="Genomic_DNA"/>
</dbReference>
<dbReference type="AlphaFoldDB" id="A0A8S0YPF3"/>
<dbReference type="Pfam" id="PF00379">
    <property type="entry name" value="Chitin_bind_4"/>
    <property type="match status" value="1"/>
</dbReference>
<organism evidence="4 5">
    <name type="scientific">Arctia plantaginis</name>
    <name type="common">Wood tiger moth</name>
    <name type="synonym">Phalaena plantaginis</name>
    <dbReference type="NCBI Taxonomy" id="874455"/>
    <lineage>
        <taxon>Eukaryota</taxon>
        <taxon>Metazoa</taxon>
        <taxon>Ecdysozoa</taxon>
        <taxon>Arthropoda</taxon>
        <taxon>Hexapoda</taxon>
        <taxon>Insecta</taxon>
        <taxon>Pterygota</taxon>
        <taxon>Neoptera</taxon>
        <taxon>Endopterygota</taxon>
        <taxon>Lepidoptera</taxon>
        <taxon>Glossata</taxon>
        <taxon>Ditrysia</taxon>
        <taxon>Noctuoidea</taxon>
        <taxon>Erebidae</taxon>
        <taxon>Arctiinae</taxon>
        <taxon>Arctia</taxon>
    </lineage>
</organism>
<feature type="signal peptide" evidence="3">
    <location>
        <begin position="1"/>
        <end position="15"/>
    </location>
</feature>
<dbReference type="InterPro" id="IPR050468">
    <property type="entry name" value="Cuticle_Struct_Prot"/>
</dbReference>
<name>A0A8S0YPF3_ARCPL</name>
<dbReference type="GO" id="GO:0008010">
    <property type="term" value="F:structural constituent of chitin-based larval cuticle"/>
    <property type="evidence" value="ECO:0007669"/>
    <property type="project" value="TreeGrafter"/>
</dbReference>
<dbReference type="PANTHER" id="PTHR10380:SF192">
    <property type="entry name" value="GEO02312P1"/>
    <property type="match status" value="1"/>
</dbReference>
<keyword evidence="2" id="KW-0193">Cuticle</keyword>
<proteinExistence type="predicted"/>
<comment type="caution">
    <text evidence="4">The sequence shown here is derived from an EMBL/GenBank/DDBJ whole genome shotgun (WGS) entry which is preliminary data.</text>
</comment>
<dbReference type="PROSITE" id="PS51155">
    <property type="entry name" value="CHIT_BIND_RR_2"/>
    <property type="match status" value="1"/>
</dbReference>
<dbReference type="OrthoDB" id="6436213at2759"/>
<dbReference type="GO" id="GO:0062129">
    <property type="term" value="C:chitin-based extracellular matrix"/>
    <property type="evidence" value="ECO:0007669"/>
    <property type="project" value="TreeGrafter"/>
</dbReference>
<dbReference type="PRINTS" id="PR00947">
    <property type="entry name" value="CUTICLE"/>
</dbReference>
<protein>
    <submittedName>
        <fullName evidence="4">Uncharacterized protein</fullName>
    </submittedName>
</protein>
<feature type="chain" id="PRO_5035775679" evidence="3">
    <location>
        <begin position="16"/>
        <end position="110"/>
    </location>
</feature>
<accession>A0A8S0YPF3</accession>
<dbReference type="Proteomes" id="UP000494106">
    <property type="component" value="Unassembled WGS sequence"/>
</dbReference>
<keyword evidence="5" id="KW-1185">Reference proteome</keyword>
<sequence>MFFVIAVCGVFVVAANDSETFGYENTNDGSGNYKFRFMTLNGITREETGRLVNVGENDDYIAVNGSYSYIDPDGIQIVVNYIADKNGYRILPEIPRFELPPNVVASLLGK</sequence>
<evidence type="ECO:0000313" key="5">
    <source>
        <dbReference type="Proteomes" id="UP000494106"/>
    </source>
</evidence>
<evidence type="ECO:0000256" key="2">
    <source>
        <dbReference type="PROSITE-ProRule" id="PRU00497"/>
    </source>
</evidence>
<gene>
    <name evidence="4" type="ORF">APLA_LOCUS537</name>
</gene>
<dbReference type="PANTHER" id="PTHR10380">
    <property type="entry name" value="CUTICLE PROTEIN"/>
    <property type="match status" value="1"/>
</dbReference>
<evidence type="ECO:0000256" key="3">
    <source>
        <dbReference type="SAM" id="SignalP"/>
    </source>
</evidence>
<evidence type="ECO:0000313" key="4">
    <source>
        <dbReference type="EMBL" id="CAB3221314.1"/>
    </source>
</evidence>
<keyword evidence="1 3" id="KW-0732">Signal</keyword>
<dbReference type="InterPro" id="IPR000618">
    <property type="entry name" value="Insect_cuticle"/>
</dbReference>
<reference evidence="4 5" key="1">
    <citation type="submission" date="2020-04" db="EMBL/GenBank/DDBJ databases">
        <authorList>
            <person name="Wallbank WR R."/>
            <person name="Pardo Diaz C."/>
            <person name="Kozak K."/>
            <person name="Martin S."/>
            <person name="Jiggins C."/>
            <person name="Moest M."/>
            <person name="Warren A I."/>
            <person name="Byers J.R.P. K."/>
            <person name="Montejo-Kovacevich G."/>
            <person name="Yen C E."/>
        </authorList>
    </citation>
    <scope>NUCLEOTIDE SEQUENCE [LARGE SCALE GENOMIC DNA]</scope>
</reference>
<evidence type="ECO:0000256" key="1">
    <source>
        <dbReference type="ARBA" id="ARBA00022729"/>
    </source>
</evidence>